<dbReference type="EMBL" id="CM035410">
    <property type="protein sequence ID" value="KAH7437204.1"/>
    <property type="molecule type" value="Genomic_DNA"/>
</dbReference>
<feature type="region of interest" description="Disordered" evidence="4">
    <location>
        <begin position="240"/>
        <end position="269"/>
    </location>
</feature>
<dbReference type="GO" id="GO:0003729">
    <property type="term" value="F:mRNA binding"/>
    <property type="evidence" value="ECO:0007669"/>
    <property type="project" value="TreeGrafter"/>
</dbReference>
<evidence type="ECO:0000256" key="2">
    <source>
        <dbReference type="ARBA" id="ARBA00022490"/>
    </source>
</evidence>
<keyword evidence="7" id="KW-1185">Reference proteome</keyword>
<evidence type="ECO:0000256" key="4">
    <source>
        <dbReference type="SAM" id="MobiDB-lite"/>
    </source>
</evidence>
<feature type="compositionally biased region" description="Polar residues" evidence="4">
    <location>
        <begin position="246"/>
        <end position="269"/>
    </location>
</feature>
<dbReference type="OrthoDB" id="306690at2759"/>
<feature type="region of interest" description="Disordered" evidence="4">
    <location>
        <begin position="352"/>
        <end position="377"/>
    </location>
</feature>
<dbReference type="GO" id="GO:0061157">
    <property type="term" value="P:mRNA destabilization"/>
    <property type="evidence" value="ECO:0007669"/>
    <property type="project" value="TreeGrafter"/>
</dbReference>
<dbReference type="PROSITE" id="PS50882">
    <property type="entry name" value="YTH"/>
    <property type="match status" value="1"/>
</dbReference>
<dbReference type="InterPro" id="IPR007275">
    <property type="entry name" value="YTH_domain"/>
</dbReference>
<dbReference type="EMBL" id="CM035410">
    <property type="protein sequence ID" value="KAH7437208.1"/>
    <property type="molecule type" value="Genomic_DNA"/>
</dbReference>
<sequence>MGTNAPTAADNVADLLQTLDVNTQIQPNSVAVAGSQETGLDPSAAGVADVSNMHSGYMSIEGGVYYAVPPHGYYHLGGFDYQASEWEDYPRTGGSEAADAQNARPYNSESGPLVYHPSGLAYNPQHVYAPYTAGASMRADGQLYGPHGYPYATHLYQQSLPSSSPFGPSSGPPNFDTSTVSTRESSSDRSANTVGSGTNGPSGTRAGHMGFPSGLYGRGVLPVSGPSSVSQDVRVGYEGTRIGTPWSDSSKVAENQQRHSLPSLSTSGPNVRPLAPLLPHLPAGQQHRPRLTGGGAAGRGFQSTRVYPMTSSGRFGLSSVWEPRGSGRPQTWYPFEREKSWGRGMGMLSNGNPSWDVFNEQNKGPRTTRGRYQRTSPSAMRYVRADGAANAILESSLDREQYNRTDFVTSYENAKYFIIKSYSEDDIHKSIKYSVWASTVNGNRKLDAAYREAQSHSGPCPLFLFFSVNASGQFCGVAEMVGPVDLNKNLEFWQQDKWTGRIPVKWHIVKDVPNSQFRHIILENNDNKPVTNSRDTQEVPPSKGSEMLTIFKSYSMKTSILDDFQFYEARQKVMQDNRARKQMHMQHQPVIHRANKEEQKPVQGVASSSTSQDLPPHVPTENSEHDKSSLKSLDVQESNVARDPQSEATTAASQDHELSQADKLNRSKSMEK</sequence>
<dbReference type="EMBL" id="CM035410">
    <property type="protein sequence ID" value="KAH7437207.1"/>
    <property type="molecule type" value="Genomic_DNA"/>
</dbReference>
<evidence type="ECO:0000256" key="1">
    <source>
        <dbReference type="ARBA" id="ARBA00004496"/>
    </source>
</evidence>
<feature type="region of interest" description="Disordered" evidence="4">
    <location>
        <begin position="160"/>
        <end position="211"/>
    </location>
</feature>
<dbReference type="Gene3D" id="3.10.590.10">
    <property type="entry name" value="ph1033 like domains"/>
    <property type="match status" value="1"/>
</dbReference>
<gene>
    <name evidence="6" type="ORF">KP509_05G060700</name>
</gene>
<evidence type="ECO:0000313" key="6">
    <source>
        <dbReference type="EMBL" id="KAH7437207.1"/>
    </source>
</evidence>
<keyword evidence="3" id="KW-0694">RNA-binding</keyword>
<feature type="region of interest" description="Disordered" evidence="4">
    <location>
        <begin position="524"/>
        <end position="543"/>
    </location>
</feature>
<comment type="subcellular location">
    <subcellularLocation>
        <location evidence="1">Cytoplasm</location>
    </subcellularLocation>
</comment>
<dbReference type="EMBL" id="CM035410">
    <property type="protein sequence ID" value="KAH7437202.1"/>
    <property type="molecule type" value="Genomic_DNA"/>
</dbReference>
<dbReference type="EMBL" id="CM035410">
    <property type="protein sequence ID" value="KAH7437203.1"/>
    <property type="molecule type" value="Genomic_DNA"/>
</dbReference>
<feature type="region of interest" description="Disordered" evidence="4">
    <location>
        <begin position="90"/>
        <end position="111"/>
    </location>
</feature>
<dbReference type="PANTHER" id="PTHR12357">
    <property type="entry name" value="YTH YT521-B HOMOLOGY DOMAIN-CONTAINING"/>
    <property type="match status" value="1"/>
</dbReference>
<organism evidence="6 7">
    <name type="scientific">Ceratopteris richardii</name>
    <name type="common">Triangle waterfern</name>
    <dbReference type="NCBI Taxonomy" id="49495"/>
    <lineage>
        <taxon>Eukaryota</taxon>
        <taxon>Viridiplantae</taxon>
        <taxon>Streptophyta</taxon>
        <taxon>Embryophyta</taxon>
        <taxon>Tracheophyta</taxon>
        <taxon>Polypodiopsida</taxon>
        <taxon>Polypodiidae</taxon>
        <taxon>Polypodiales</taxon>
        <taxon>Pteridineae</taxon>
        <taxon>Pteridaceae</taxon>
        <taxon>Parkerioideae</taxon>
        <taxon>Ceratopteris</taxon>
    </lineage>
</organism>
<dbReference type="InterPro" id="IPR045168">
    <property type="entry name" value="YTH_prot"/>
</dbReference>
<keyword evidence="2" id="KW-0963">Cytoplasm</keyword>
<dbReference type="PANTHER" id="PTHR12357:SF89">
    <property type="entry name" value="YTH DOMAIN-CONTAINING FAMILY PROTEIN"/>
    <property type="match status" value="1"/>
</dbReference>
<dbReference type="Proteomes" id="UP000825935">
    <property type="component" value="Chromosome 5"/>
</dbReference>
<feature type="compositionally biased region" description="Polar residues" evidence="4">
    <location>
        <begin position="175"/>
        <end position="202"/>
    </location>
</feature>
<protein>
    <recommendedName>
        <fullName evidence="5">YTH domain-containing protein</fullName>
    </recommendedName>
</protein>
<dbReference type="OMA" id="DGPVGEW"/>
<proteinExistence type="predicted"/>
<feature type="region of interest" description="Disordered" evidence="4">
    <location>
        <begin position="577"/>
        <end position="672"/>
    </location>
</feature>
<dbReference type="EMBL" id="CM035410">
    <property type="protein sequence ID" value="KAH7437206.1"/>
    <property type="molecule type" value="Genomic_DNA"/>
</dbReference>
<reference evidence="6" key="1">
    <citation type="submission" date="2021-08" db="EMBL/GenBank/DDBJ databases">
        <title>WGS assembly of Ceratopteris richardii.</title>
        <authorList>
            <person name="Marchant D.B."/>
            <person name="Chen G."/>
            <person name="Jenkins J."/>
            <person name="Shu S."/>
            <person name="Leebens-Mack J."/>
            <person name="Grimwood J."/>
            <person name="Schmutz J."/>
            <person name="Soltis P."/>
            <person name="Soltis D."/>
            <person name="Chen Z.-H."/>
        </authorList>
    </citation>
    <scope>NUCLEOTIDE SEQUENCE</scope>
    <source>
        <strain evidence="6">Whitten #5841</strain>
        <tissue evidence="6">Leaf</tissue>
    </source>
</reference>
<dbReference type="AlphaFoldDB" id="A0A8T2UM32"/>
<dbReference type="Pfam" id="PF04146">
    <property type="entry name" value="YTH"/>
    <property type="match status" value="1"/>
</dbReference>
<dbReference type="EMBL" id="CM035410">
    <property type="protein sequence ID" value="KAH7437205.1"/>
    <property type="molecule type" value="Genomic_DNA"/>
</dbReference>
<evidence type="ECO:0000256" key="3">
    <source>
        <dbReference type="ARBA" id="ARBA00022884"/>
    </source>
</evidence>
<evidence type="ECO:0000313" key="7">
    <source>
        <dbReference type="Proteomes" id="UP000825935"/>
    </source>
</evidence>
<dbReference type="CDD" id="cd21134">
    <property type="entry name" value="YTH"/>
    <property type="match status" value="1"/>
</dbReference>
<evidence type="ECO:0000259" key="5">
    <source>
        <dbReference type="PROSITE" id="PS50882"/>
    </source>
</evidence>
<accession>A0A8T2UM32</accession>
<dbReference type="GO" id="GO:0005737">
    <property type="term" value="C:cytoplasm"/>
    <property type="evidence" value="ECO:0007669"/>
    <property type="project" value="UniProtKB-SubCell"/>
</dbReference>
<feature type="compositionally biased region" description="Low complexity" evidence="4">
    <location>
        <begin position="161"/>
        <end position="173"/>
    </location>
</feature>
<dbReference type="FunFam" id="3.10.590.10:FF:000001">
    <property type="entry name" value="YTH domain family 1, isoform CRA_a"/>
    <property type="match status" value="1"/>
</dbReference>
<feature type="domain" description="YTH" evidence="5">
    <location>
        <begin position="414"/>
        <end position="551"/>
    </location>
</feature>
<feature type="compositionally biased region" description="Basic and acidic residues" evidence="4">
    <location>
        <begin position="654"/>
        <end position="672"/>
    </location>
</feature>
<name>A0A8T2UM32_CERRI</name>
<feature type="compositionally biased region" description="Polar residues" evidence="4">
    <location>
        <begin position="352"/>
        <end position="365"/>
    </location>
</feature>
<comment type="caution">
    <text evidence="6">The sequence shown here is derived from an EMBL/GenBank/DDBJ whole genome shotgun (WGS) entry which is preliminary data.</text>
</comment>